<evidence type="ECO:0000313" key="2">
    <source>
        <dbReference type="EMBL" id="MFC0632315.1"/>
    </source>
</evidence>
<protein>
    <recommendedName>
        <fullName evidence="4">DUF1801 domain-containing protein</fullName>
    </recommendedName>
</protein>
<dbReference type="EMBL" id="JBHLSW010000001">
    <property type="protein sequence ID" value="MFC0632315.1"/>
    <property type="molecule type" value="Genomic_DNA"/>
</dbReference>
<organism evidence="2 3">
    <name type="scientific">Brevundimonas balnearis</name>
    <dbReference type="NCBI Taxonomy" id="1572858"/>
    <lineage>
        <taxon>Bacteria</taxon>
        <taxon>Pseudomonadati</taxon>
        <taxon>Pseudomonadota</taxon>
        <taxon>Alphaproteobacteria</taxon>
        <taxon>Caulobacterales</taxon>
        <taxon>Caulobacteraceae</taxon>
        <taxon>Brevundimonas</taxon>
    </lineage>
</organism>
<evidence type="ECO:0000256" key="1">
    <source>
        <dbReference type="SAM" id="MobiDB-lite"/>
    </source>
</evidence>
<sequence length="78" mass="8398">MPYEAKTKPTPVSPEAFIDSVDHPGRREDAQAVLALLAEATGHPPVMWGPSIIGFGKYRYTYDSGHSGEAPLAGFSPR</sequence>
<dbReference type="RefSeq" id="WP_376833140.1">
    <property type="nucleotide sequence ID" value="NZ_JBHLSW010000001.1"/>
</dbReference>
<evidence type="ECO:0000313" key="3">
    <source>
        <dbReference type="Proteomes" id="UP001589906"/>
    </source>
</evidence>
<keyword evidence="3" id="KW-1185">Reference proteome</keyword>
<evidence type="ECO:0008006" key="4">
    <source>
        <dbReference type="Google" id="ProtNLM"/>
    </source>
</evidence>
<name>A0ABV6QY66_9CAUL</name>
<comment type="caution">
    <text evidence="2">The sequence shown here is derived from an EMBL/GenBank/DDBJ whole genome shotgun (WGS) entry which is preliminary data.</text>
</comment>
<feature type="region of interest" description="Disordered" evidence="1">
    <location>
        <begin position="1"/>
        <end position="22"/>
    </location>
</feature>
<proteinExistence type="predicted"/>
<dbReference type="Proteomes" id="UP001589906">
    <property type="component" value="Unassembled WGS sequence"/>
</dbReference>
<reference evidence="2 3" key="1">
    <citation type="submission" date="2024-09" db="EMBL/GenBank/DDBJ databases">
        <authorList>
            <person name="Sun Q."/>
            <person name="Mori K."/>
        </authorList>
    </citation>
    <scope>NUCLEOTIDE SEQUENCE [LARGE SCALE GENOMIC DNA]</scope>
    <source>
        <strain evidence="2 3">NCAIM B.02621</strain>
    </source>
</reference>
<gene>
    <name evidence="2" type="ORF">ACFFGE_00265</name>
</gene>
<accession>A0ABV6QY66</accession>